<sequence>MKKKHPIHIQIRRLAFSGVFLALALALPFLTGQIPQIGSALSPMHIPVLLCGFVCGWPWGLAVGFVAPLLRTALFGMPPILTSVAMAFELAAYGACSGALYRLLPKRTPYLYVSLLAAMVLGRIVWGAARFCIAGLQHTEFPLSAFWAGAVINAVPGIVCHIVLIPLIVMALKKGGMMLNGDLERDAAGPRDALSTDGAA</sequence>
<dbReference type="Proteomes" id="UP000661435">
    <property type="component" value="Unassembled WGS sequence"/>
</dbReference>
<dbReference type="GO" id="GO:0022857">
    <property type="term" value="F:transmembrane transporter activity"/>
    <property type="evidence" value="ECO:0007669"/>
    <property type="project" value="InterPro"/>
</dbReference>
<proteinExistence type="predicted"/>
<organism evidence="2 3">
    <name type="scientific">Lawsonibacter hominis</name>
    <dbReference type="NCBI Taxonomy" id="2763053"/>
    <lineage>
        <taxon>Bacteria</taxon>
        <taxon>Bacillati</taxon>
        <taxon>Bacillota</taxon>
        <taxon>Clostridia</taxon>
        <taxon>Eubacteriales</taxon>
        <taxon>Oscillospiraceae</taxon>
        <taxon>Lawsonibacter</taxon>
    </lineage>
</organism>
<feature type="transmembrane region" description="Helical" evidence="1">
    <location>
        <begin position="42"/>
        <end position="67"/>
    </location>
</feature>
<evidence type="ECO:0000313" key="3">
    <source>
        <dbReference type="Proteomes" id="UP000661435"/>
    </source>
</evidence>
<dbReference type="AlphaFoldDB" id="A0A8J6J122"/>
<feature type="transmembrane region" description="Helical" evidence="1">
    <location>
        <begin position="79"/>
        <end position="104"/>
    </location>
</feature>
<dbReference type="InterPro" id="IPR024529">
    <property type="entry name" value="ECF_trnsprt_substrate-spec"/>
</dbReference>
<dbReference type="RefSeq" id="WP_186908038.1">
    <property type="nucleotide sequence ID" value="NZ_JACOPP010000013.1"/>
</dbReference>
<evidence type="ECO:0000256" key="1">
    <source>
        <dbReference type="SAM" id="Phobius"/>
    </source>
</evidence>
<dbReference type="EMBL" id="JACOPP010000013">
    <property type="protein sequence ID" value="MBC5734152.1"/>
    <property type="molecule type" value="Genomic_DNA"/>
</dbReference>
<dbReference type="Gene3D" id="1.10.1760.20">
    <property type="match status" value="1"/>
</dbReference>
<feature type="transmembrane region" description="Helical" evidence="1">
    <location>
        <begin position="145"/>
        <end position="172"/>
    </location>
</feature>
<name>A0A8J6J122_9FIRM</name>
<keyword evidence="1" id="KW-0472">Membrane</keyword>
<reference evidence="2" key="1">
    <citation type="submission" date="2020-08" db="EMBL/GenBank/DDBJ databases">
        <title>Genome public.</title>
        <authorList>
            <person name="Liu C."/>
            <person name="Sun Q."/>
        </authorList>
    </citation>
    <scope>NUCLEOTIDE SEQUENCE</scope>
    <source>
        <strain evidence="2">NSJ-51</strain>
    </source>
</reference>
<accession>A0A8J6J122</accession>
<feature type="transmembrane region" description="Helical" evidence="1">
    <location>
        <begin position="110"/>
        <end position="133"/>
    </location>
</feature>
<gene>
    <name evidence="2" type="ORF">H8S57_10505</name>
</gene>
<keyword evidence="1" id="KW-0812">Transmembrane</keyword>
<dbReference type="Pfam" id="PF12822">
    <property type="entry name" value="ECF_trnsprt"/>
    <property type="match status" value="1"/>
</dbReference>
<comment type="caution">
    <text evidence="2">The sequence shown here is derived from an EMBL/GenBank/DDBJ whole genome shotgun (WGS) entry which is preliminary data.</text>
</comment>
<evidence type="ECO:0000313" key="2">
    <source>
        <dbReference type="EMBL" id="MBC5734152.1"/>
    </source>
</evidence>
<keyword evidence="1" id="KW-1133">Transmembrane helix</keyword>
<protein>
    <submittedName>
        <fullName evidence="2">ECF transporter S component</fullName>
    </submittedName>
</protein>
<keyword evidence="3" id="KW-1185">Reference proteome</keyword>